<organism evidence="2 3">
    <name type="scientific">Buttiauxella noackiae ATCC 51607</name>
    <dbReference type="NCBI Taxonomy" id="1354255"/>
    <lineage>
        <taxon>Bacteria</taxon>
        <taxon>Pseudomonadati</taxon>
        <taxon>Pseudomonadota</taxon>
        <taxon>Gammaproteobacteria</taxon>
        <taxon>Enterobacterales</taxon>
        <taxon>Enterobacteriaceae</taxon>
        <taxon>Buttiauxella</taxon>
    </lineage>
</organism>
<keyword evidence="1" id="KW-1133">Transmembrane helix</keyword>
<evidence type="ECO:0000313" key="3">
    <source>
        <dbReference type="Proteomes" id="UP000078286"/>
    </source>
</evidence>
<evidence type="ECO:0000313" key="2">
    <source>
        <dbReference type="EMBL" id="OAT19485.1"/>
    </source>
</evidence>
<feature type="transmembrane region" description="Helical" evidence="1">
    <location>
        <begin position="7"/>
        <end position="27"/>
    </location>
</feature>
<protein>
    <submittedName>
        <fullName evidence="2">Uncharacterized protein</fullName>
    </submittedName>
</protein>
<dbReference type="Proteomes" id="UP000078286">
    <property type="component" value="Unassembled WGS sequence"/>
</dbReference>
<gene>
    <name evidence="2" type="ORF">M979_1376</name>
</gene>
<keyword evidence="1" id="KW-0472">Membrane</keyword>
<keyword evidence="3" id="KW-1185">Reference proteome</keyword>
<dbReference type="EMBL" id="LXEO01000015">
    <property type="protein sequence ID" value="OAT19485.1"/>
    <property type="molecule type" value="Genomic_DNA"/>
</dbReference>
<name>A0A1B7HUZ0_9ENTR</name>
<keyword evidence="1" id="KW-0812">Transmembrane</keyword>
<reference evidence="2 3" key="1">
    <citation type="submission" date="2016-04" db="EMBL/GenBank/DDBJ databases">
        <title>ATOL: Assembling a taxonomically balanced genome-scale reconstruction of the evolutionary history of the Enterobacteriaceae.</title>
        <authorList>
            <person name="Plunkett G.III."/>
            <person name="Neeno-Eckwall E.C."/>
            <person name="Glasner J.D."/>
            <person name="Perna N.T."/>
        </authorList>
    </citation>
    <scope>NUCLEOTIDE SEQUENCE [LARGE SCALE GENOMIC DNA]</scope>
    <source>
        <strain evidence="2 3">ATCC 51607</strain>
    </source>
</reference>
<evidence type="ECO:0000256" key="1">
    <source>
        <dbReference type="SAM" id="Phobius"/>
    </source>
</evidence>
<dbReference type="PATRIC" id="fig|1354255.3.peg.1422"/>
<accession>A0A1B7HUZ0</accession>
<comment type="caution">
    <text evidence="2">The sequence shown here is derived from an EMBL/GenBank/DDBJ whole genome shotgun (WGS) entry which is preliminary data.</text>
</comment>
<dbReference type="AlphaFoldDB" id="A0A1B7HUZ0"/>
<proteinExistence type="predicted"/>
<sequence length="46" mass="5448">MTWGFKVATAVLVVVVMVWLMLIINTFDKYAHFHYLIDQIEGTYLR</sequence>